<dbReference type="Gene3D" id="1.20.1720.10">
    <property type="entry name" value="Multidrug resistance protein D"/>
    <property type="match status" value="1"/>
</dbReference>
<evidence type="ECO:0000256" key="4">
    <source>
        <dbReference type="ARBA" id="ARBA00023136"/>
    </source>
</evidence>
<feature type="transmembrane region" description="Helical" evidence="7">
    <location>
        <begin position="373"/>
        <end position="393"/>
    </location>
</feature>
<feature type="domain" description="Major facilitator superfamily (MFS) profile" evidence="8">
    <location>
        <begin position="374"/>
        <end position="551"/>
    </location>
</feature>
<evidence type="ECO:0000256" key="1">
    <source>
        <dbReference type="ARBA" id="ARBA00004141"/>
    </source>
</evidence>
<dbReference type="OrthoDB" id="2441642at2759"/>
<accession>A0A9N8KBG5</accession>
<dbReference type="Proteomes" id="UP000745764">
    <property type="component" value="Unassembled WGS sequence"/>
</dbReference>
<dbReference type="SUPFAM" id="SSF103473">
    <property type="entry name" value="MFS general substrate transporter"/>
    <property type="match status" value="1"/>
</dbReference>
<dbReference type="GO" id="GO:0000981">
    <property type="term" value="F:DNA-binding transcription factor activity, RNA polymerase II-specific"/>
    <property type="evidence" value="ECO:0007669"/>
    <property type="project" value="InterPro"/>
</dbReference>
<evidence type="ECO:0000256" key="7">
    <source>
        <dbReference type="SAM" id="Phobius"/>
    </source>
</evidence>
<feature type="transmembrane region" description="Helical" evidence="7">
    <location>
        <begin position="439"/>
        <end position="457"/>
    </location>
</feature>
<protein>
    <recommendedName>
        <fullName evidence="8">Major facilitator superfamily (MFS) profile domain-containing protein</fullName>
    </recommendedName>
</protein>
<comment type="subcellular location">
    <subcellularLocation>
        <location evidence="1">Membrane</location>
        <topology evidence="1">Multi-pass membrane protein</topology>
    </subcellularLocation>
</comment>
<dbReference type="EMBL" id="CAINUL010000002">
    <property type="protein sequence ID" value="CAD0107880.1"/>
    <property type="molecule type" value="Genomic_DNA"/>
</dbReference>
<dbReference type="CDD" id="cd00067">
    <property type="entry name" value="GAL4"/>
    <property type="match status" value="1"/>
</dbReference>
<dbReference type="GO" id="GO:0022857">
    <property type="term" value="F:transmembrane transporter activity"/>
    <property type="evidence" value="ECO:0007669"/>
    <property type="project" value="InterPro"/>
</dbReference>
<dbReference type="InterPro" id="IPR001138">
    <property type="entry name" value="Zn2Cys6_DnaBD"/>
</dbReference>
<keyword evidence="10" id="KW-1185">Reference proteome</keyword>
<comment type="caution">
    <text evidence="9">The sequence shown here is derived from an EMBL/GenBank/DDBJ whole genome shotgun (WGS) entry which is preliminary data.</text>
</comment>
<feature type="transmembrane region" description="Helical" evidence="7">
    <location>
        <begin position="405"/>
        <end position="427"/>
    </location>
</feature>
<organism evidence="9 10">
    <name type="scientific">Aureobasidium uvarum</name>
    <dbReference type="NCBI Taxonomy" id="2773716"/>
    <lineage>
        <taxon>Eukaryota</taxon>
        <taxon>Fungi</taxon>
        <taxon>Dikarya</taxon>
        <taxon>Ascomycota</taxon>
        <taxon>Pezizomycotina</taxon>
        <taxon>Dothideomycetes</taxon>
        <taxon>Dothideomycetidae</taxon>
        <taxon>Dothideales</taxon>
        <taxon>Saccotheciaceae</taxon>
        <taxon>Aureobasidium</taxon>
    </lineage>
</organism>
<keyword evidence="2 7" id="KW-0812">Transmembrane</keyword>
<feature type="transmembrane region" description="Helical" evidence="7">
    <location>
        <begin position="498"/>
        <end position="520"/>
    </location>
</feature>
<sequence length="551" mass="61079">MRGKTKCDKDPTGCSRCRQRGLLCAYPQDVTIRDTPSSNSTNDAEVNPQETTLPGPDMLDDHQALLINDVSSMERPDRLSPRTGFPASTPMADDSSHSLTKHFDFSALNLVCTIDVDDIASRWLNTYVPLPGQVVKNYPPTQCCPMELLASFQAYLIYAMVLFLRLKQASTAFLRQAMINLQDLAWSTTRHGVLCLAEQQHTRPTWEEWIVTEVKRRSLYVMYMFDDVISKQEGIPTFLGVELVGLPVPGSKSLWSANGRRSWQESYNLHLADWPEGGLRIDELWAIPQELREQDVARRRSRVEQWLEDLDEFGMMIYTVTSCTHATTVDVTRTYDHRFNPGSCFLAEESCENALNLHPPAVYSIFDRRQRAIIILIASIAATFSGFASNIYFPAIPTISHDLDVSFELINLSVTAYLVFQGLAPSLWGPISDVKGRRIAYIGTFLVFLGSCVGLALTRNYATLIVLRCLQSTGSASTIAIGSGVVGDVTTREDRGGYMAIFQAGLLVPVAIGPVIGGALTEALGWRSIFGSSPSIAVSSWSSSSLYCQRL</sequence>
<dbReference type="PROSITE" id="PS50850">
    <property type="entry name" value="MFS"/>
    <property type="match status" value="1"/>
</dbReference>
<dbReference type="InterPro" id="IPR011701">
    <property type="entry name" value="MFS"/>
</dbReference>
<dbReference type="AlphaFoldDB" id="A0A9N8KBG5"/>
<evidence type="ECO:0000313" key="10">
    <source>
        <dbReference type="Proteomes" id="UP000745764"/>
    </source>
</evidence>
<evidence type="ECO:0000256" key="3">
    <source>
        <dbReference type="ARBA" id="ARBA00022989"/>
    </source>
</evidence>
<reference evidence="9" key="1">
    <citation type="submission" date="2020-06" db="EMBL/GenBank/DDBJ databases">
        <authorList>
            <person name="Onetto C."/>
        </authorList>
    </citation>
    <scope>NUCLEOTIDE SEQUENCE</scope>
</reference>
<evidence type="ECO:0000256" key="2">
    <source>
        <dbReference type="ARBA" id="ARBA00022692"/>
    </source>
</evidence>
<evidence type="ECO:0000256" key="5">
    <source>
        <dbReference type="ARBA" id="ARBA00023242"/>
    </source>
</evidence>
<dbReference type="PANTHER" id="PTHR23502:SF151">
    <property type="entry name" value="MAJOR FACILITATOR SUPERFAMILY (MFS) PROFILE DOMAIN-CONTAINING PROTEIN"/>
    <property type="match status" value="1"/>
</dbReference>
<dbReference type="InterPro" id="IPR036259">
    <property type="entry name" value="MFS_trans_sf"/>
</dbReference>
<evidence type="ECO:0000313" key="9">
    <source>
        <dbReference type="EMBL" id="CAD0107880.1"/>
    </source>
</evidence>
<name>A0A9N8KBG5_9PEZI</name>
<keyword evidence="5" id="KW-0539">Nucleus</keyword>
<dbReference type="InterPro" id="IPR020846">
    <property type="entry name" value="MFS_dom"/>
</dbReference>
<keyword evidence="4 7" id="KW-0472">Membrane</keyword>
<dbReference type="GO" id="GO:0005886">
    <property type="term" value="C:plasma membrane"/>
    <property type="evidence" value="ECO:0007669"/>
    <property type="project" value="TreeGrafter"/>
</dbReference>
<feature type="region of interest" description="Disordered" evidence="6">
    <location>
        <begin position="31"/>
        <end position="57"/>
    </location>
</feature>
<feature type="compositionally biased region" description="Polar residues" evidence="6">
    <location>
        <begin position="34"/>
        <end position="52"/>
    </location>
</feature>
<dbReference type="GO" id="GO:0008270">
    <property type="term" value="F:zinc ion binding"/>
    <property type="evidence" value="ECO:0007669"/>
    <property type="project" value="InterPro"/>
</dbReference>
<keyword evidence="3 7" id="KW-1133">Transmembrane helix</keyword>
<gene>
    <name evidence="9" type="ORF">AWRI4620_LOCUS2135</name>
</gene>
<evidence type="ECO:0000256" key="6">
    <source>
        <dbReference type="SAM" id="MobiDB-lite"/>
    </source>
</evidence>
<feature type="non-terminal residue" evidence="9">
    <location>
        <position position="1"/>
    </location>
</feature>
<dbReference type="Pfam" id="PF07690">
    <property type="entry name" value="MFS_1"/>
    <property type="match status" value="1"/>
</dbReference>
<dbReference type="PANTHER" id="PTHR23502">
    <property type="entry name" value="MAJOR FACILITATOR SUPERFAMILY"/>
    <property type="match status" value="1"/>
</dbReference>
<proteinExistence type="predicted"/>
<evidence type="ECO:0000259" key="8">
    <source>
        <dbReference type="PROSITE" id="PS50850"/>
    </source>
</evidence>